<comment type="activity regulation">
    <text evidence="10">Na(+) is not transported, but it plays an essential structural role and its presence is essential for fluoride channel function.</text>
</comment>
<keyword evidence="5 10" id="KW-0472">Membrane</keyword>
<comment type="catalytic activity">
    <reaction evidence="8">
        <text>fluoride(in) = fluoride(out)</text>
        <dbReference type="Rhea" id="RHEA:76159"/>
        <dbReference type="ChEBI" id="CHEBI:17051"/>
    </reaction>
    <physiologicalReaction direction="left-to-right" evidence="8">
        <dbReference type="Rhea" id="RHEA:76160"/>
    </physiologicalReaction>
</comment>
<keyword evidence="2 10" id="KW-1003">Cell membrane</keyword>
<evidence type="ECO:0000256" key="5">
    <source>
        <dbReference type="ARBA" id="ARBA00023136"/>
    </source>
</evidence>
<evidence type="ECO:0000256" key="8">
    <source>
        <dbReference type="ARBA" id="ARBA00035585"/>
    </source>
</evidence>
<evidence type="ECO:0000313" key="11">
    <source>
        <dbReference type="EMBL" id="GEL17976.1"/>
    </source>
</evidence>
<evidence type="ECO:0000256" key="7">
    <source>
        <dbReference type="ARBA" id="ARBA00035120"/>
    </source>
</evidence>
<keyword evidence="12" id="KW-1185">Reference proteome</keyword>
<proteinExistence type="inferred from homology"/>
<name>A0A511CZL0_9PSEU</name>
<evidence type="ECO:0000256" key="3">
    <source>
        <dbReference type="ARBA" id="ARBA00022692"/>
    </source>
</evidence>
<dbReference type="AlphaFoldDB" id="A0A511CZL0"/>
<feature type="binding site" evidence="10">
    <location>
        <position position="101"/>
    </location>
    <ligand>
        <name>Na(+)</name>
        <dbReference type="ChEBI" id="CHEBI:29101"/>
        <note>structural</note>
    </ligand>
</feature>
<accession>A0A511CZL0</accession>
<dbReference type="OrthoDB" id="4408652at2"/>
<comment type="subcellular location">
    <subcellularLocation>
        <location evidence="1 10">Cell membrane</location>
        <topology evidence="1 10">Multi-pass membrane protein</topology>
    </subcellularLocation>
</comment>
<reference evidence="11 12" key="1">
    <citation type="submission" date="2019-07" db="EMBL/GenBank/DDBJ databases">
        <title>Whole genome shotgun sequence of Pseudonocardia asaccharolytica NBRC 16224.</title>
        <authorList>
            <person name="Hosoyama A."/>
            <person name="Uohara A."/>
            <person name="Ohji S."/>
            <person name="Ichikawa N."/>
        </authorList>
    </citation>
    <scope>NUCLEOTIDE SEQUENCE [LARGE SCALE GENOMIC DNA]</scope>
    <source>
        <strain evidence="11 12">NBRC 16224</strain>
    </source>
</reference>
<comment type="similarity">
    <text evidence="7 10">Belongs to the fluoride channel Fluc/FEX (TC 1.A.43) family.</text>
</comment>
<feature type="transmembrane region" description="Helical" evidence="10">
    <location>
        <begin position="64"/>
        <end position="82"/>
    </location>
</feature>
<dbReference type="RefSeq" id="WP_147201028.1">
    <property type="nucleotide sequence ID" value="NZ_AUII01000015.1"/>
</dbReference>
<dbReference type="Proteomes" id="UP000321328">
    <property type="component" value="Unassembled WGS sequence"/>
</dbReference>
<dbReference type="Pfam" id="PF02537">
    <property type="entry name" value="CRCB"/>
    <property type="match status" value="1"/>
</dbReference>
<dbReference type="STRING" id="1123024.GCA_000423625_03275"/>
<feature type="transmembrane region" description="Helical" evidence="10">
    <location>
        <begin position="28"/>
        <end position="52"/>
    </location>
</feature>
<organism evidence="11 12">
    <name type="scientific">Pseudonocardia asaccharolytica DSM 44247 = NBRC 16224</name>
    <dbReference type="NCBI Taxonomy" id="1123024"/>
    <lineage>
        <taxon>Bacteria</taxon>
        <taxon>Bacillati</taxon>
        <taxon>Actinomycetota</taxon>
        <taxon>Actinomycetes</taxon>
        <taxon>Pseudonocardiales</taxon>
        <taxon>Pseudonocardiaceae</taxon>
        <taxon>Pseudonocardia</taxon>
    </lineage>
</organism>
<evidence type="ECO:0000256" key="1">
    <source>
        <dbReference type="ARBA" id="ARBA00004651"/>
    </source>
</evidence>
<keyword evidence="4 10" id="KW-1133">Transmembrane helix</keyword>
<comment type="function">
    <text evidence="9 10">Fluoride-specific ion channel. Important for reducing fluoride concentration in the cell, thus reducing its toxicity.</text>
</comment>
<evidence type="ECO:0000256" key="9">
    <source>
        <dbReference type="ARBA" id="ARBA00049940"/>
    </source>
</evidence>
<dbReference type="GO" id="GO:0046872">
    <property type="term" value="F:metal ion binding"/>
    <property type="evidence" value="ECO:0007669"/>
    <property type="project" value="UniProtKB-KW"/>
</dbReference>
<dbReference type="InterPro" id="IPR003691">
    <property type="entry name" value="FluC"/>
</dbReference>
<keyword evidence="6 10" id="KW-0407">Ion channel</keyword>
<keyword evidence="10" id="KW-0915">Sodium</keyword>
<dbReference type="PANTHER" id="PTHR28259">
    <property type="entry name" value="FLUORIDE EXPORT PROTEIN 1-RELATED"/>
    <property type="match status" value="1"/>
</dbReference>
<evidence type="ECO:0000256" key="4">
    <source>
        <dbReference type="ARBA" id="ARBA00022989"/>
    </source>
</evidence>
<dbReference type="EMBL" id="BJVI01000014">
    <property type="protein sequence ID" value="GEL17976.1"/>
    <property type="molecule type" value="Genomic_DNA"/>
</dbReference>
<evidence type="ECO:0000256" key="2">
    <source>
        <dbReference type="ARBA" id="ARBA00022475"/>
    </source>
</evidence>
<protein>
    <recommendedName>
        <fullName evidence="10">Fluoride-specific ion channel FluC</fullName>
    </recommendedName>
</protein>
<dbReference type="HAMAP" id="MF_00454">
    <property type="entry name" value="FluC"/>
    <property type="match status" value="1"/>
</dbReference>
<comment type="caution">
    <text evidence="11">The sequence shown here is derived from an EMBL/GenBank/DDBJ whole genome shotgun (WGS) entry which is preliminary data.</text>
</comment>
<evidence type="ECO:0000313" key="12">
    <source>
        <dbReference type="Proteomes" id="UP000321328"/>
    </source>
</evidence>
<dbReference type="GO" id="GO:0062054">
    <property type="term" value="F:fluoride channel activity"/>
    <property type="evidence" value="ECO:0007669"/>
    <property type="project" value="UniProtKB-UniRule"/>
</dbReference>
<dbReference type="PANTHER" id="PTHR28259:SF1">
    <property type="entry name" value="FLUORIDE EXPORT PROTEIN 1-RELATED"/>
    <property type="match status" value="1"/>
</dbReference>
<keyword evidence="3 10" id="KW-0812">Transmembrane</keyword>
<keyword evidence="10" id="KW-0479">Metal-binding</keyword>
<gene>
    <name evidence="10" type="primary">fluC</name>
    <name evidence="10" type="synonym">crcB</name>
    <name evidence="11" type="ORF">PA7_18130</name>
</gene>
<feature type="transmembrane region" description="Helical" evidence="10">
    <location>
        <begin position="125"/>
        <end position="147"/>
    </location>
</feature>
<evidence type="ECO:0000256" key="10">
    <source>
        <dbReference type="HAMAP-Rule" id="MF_00454"/>
    </source>
</evidence>
<sequence>MDHPLPPSGEDRVAAPRPHPPAPLSGQAGVYAVIAVGGALGALARWGVGLALPTHQGEFPLGTFLINVAGCLLIGMLIVLITEVRPAHPLVRPFAATGFLGGFTTFSTYATDAQYLLLHGHIGTAVGYLAATLAGAVAATWVGITVAKAISVRLVHR</sequence>
<dbReference type="GO" id="GO:0140114">
    <property type="term" value="P:cellular detoxification of fluoride"/>
    <property type="evidence" value="ECO:0007669"/>
    <property type="project" value="UniProtKB-UniRule"/>
</dbReference>
<feature type="binding site" evidence="10">
    <location>
        <position position="104"/>
    </location>
    <ligand>
        <name>Na(+)</name>
        <dbReference type="ChEBI" id="CHEBI:29101"/>
        <note>structural</note>
    </ligand>
</feature>
<dbReference type="GO" id="GO:0005886">
    <property type="term" value="C:plasma membrane"/>
    <property type="evidence" value="ECO:0007669"/>
    <property type="project" value="UniProtKB-SubCell"/>
</dbReference>
<keyword evidence="10" id="KW-0813">Transport</keyword>
<dbReference type="NCBIfam" id="TIGR00494">
    <property type="entry name" value="crcB"/>
    <property type="match status" value="1"/>
</dbReference>
<evidence type="ECO:0000256" key="6">
    <source>
        <dbReference type="ARBA" id="ARBA00023303"/>
    </source>
</evidence>
<keyword evidence="10" id="KW-0406">Ion transport</keyword>